<dbReference type="Proteomes" id="UP000279259">
    <property type="component" value="Unassembled WGS sequence"/>
</dbReference>
<name>A0A427YQM5_9TREE</name>
<evidence type="ECO:0000313" key="5">
    <source>
        <dbReference type="EMBL" id="RSH93336.1"/>
    </source>
</evidence>
<protein>
    <recommendedName>
        <fullName evidence="7">Ribosomal RNA-processing protein 1</fullName>
    </recommendedName>
</protein>
<evidence type="ECO:0000256" key="2">
    <source>
        <dbReference type="ARBA" id="ARBA00006374"/>
    </source>
</evidence>
<reference evidence="5 6" key="1">
    <citation type="submission" date="2018-11" db="EMBL/GenBank/DDBJ databases">
        <title>Genome sequence of Saitozyma podzolica DSM 27192.</title>
        <authorList>
            <person name="Aliyu H."/>
            <person name="Gorte O."/>
            <person name="Ochsenreither K."/>
        </authorList>
    </citation>
    <scope>NUCLEOTIDE SEQUENCE [LARGE SCALE GENOMIC DNA]</scope>
    <source>
        <strain evidence="5 6">DSM 27192</strain>
    </source>
</reference>
<dbReference type="InterPro" id="IPR010301">
    <property type="entry name" value="RRP1"/>
</dbReference>
<dbReference type="GO" id="GO:0030688">
    <property type="term" value="C:preribosome, small subunit precursor"/>
    <property type="evidence" value="ECO:0007669"/>
    <property type="project" value="InterPro"/>
</dbReference>
<proteinExistence type="inferred from homology"/>
<evidence type="ECO:0000256" key="4">
    <source>
        <dbReference type="ARBA" id="ARBA00023242"/>
    </source>
</evidence>
<evidence type="ECO:0008006" key="7">
    <source>
        <dbReference type="Google" id="ProtNLM"/>
    </source>
</evidence>
<organism evidence="5 6">
    <name type="scientific">Saitozyma podzolica</name>
    <dbReference type="NCBI Taxonomy" id="1890683"/>
    <lineage>
        <taxon>Eukaryota</taxon>
        <taxon>Fungi</taxon>
        <taxon>Dikarya</taxon>
        <taxon>Basidiomycota</taxon>
        <taxon>Agaricomycotina</taxon>
        <taxon>Tremellomycetes</taxon>
        <taxon>Tremellales</taxon>
        <taxon>Trimorphomycetaceae</taxon>
        <taxon>Saitozyma</taxon>
    </lineage>
</organism>
<comment type="subcellular location">
    <subcellularLocation>
        <location evidence="1">Nucleus</location>
    </subcellularLocation>
</comment>
<accession>A0A427YQM5</accession>
<dbReference type="PANTHER" id="PTHR13026:SF0">
    <property type="entry name" value="RIBOSOMAL RNA PROCESSING 1B"/>
    <property type="match status" value="1"/>
</dbReference>
<evidence type="ECO:0000313" key="6">
    <source>
        <dbReference type="Proteomes" id="UP000279259"/>
    </source>
</evidence>
<sequence length="303" mass="34124">MPASSRKGKSRAAEPAPTATIPLGKQLAHTDKSVRDRAVQSLVAFLSRGGDAEGSSSGYVRLEESEMSKLWKGLFYCFWMSDKPLVQQALATDLAELLLQIHPSVEVEHDKERFKAAVAFLDGFWRAIVREMDKFYLLIRRYVNATFRLLARADYEDPKVPISLGMHLADIYVEELDKVLRQPEVDAAPSCPLVEVLRPHITLLARTPHQVMHNRLMTALFTPLLDALALASSAEERPRKRAKVDEPMYAHVIMHSTTSEGDSPEAIRLAVLKAMFEAAAAERAVESNRRKIYKVWREEGDDE</sequence>
<gene>
    <name evidence="5" type="ORF">EHS25_007690</name>
</gene>
<dbReference type="EMBL" id="RSCD01000004">
    <property type="protein sequence ID" value="RSH93336.1"/>
    <property type="molecule type" value="Genomic_DNA"/>
</dbReference>
<dbReference type="GO" id="GO:0005634">
    <property type="term" value="C:nucleus"/>
    <property type="evidence" value="ECO:0007669"/>
    <property type="project" value="UniProtKB-SubCell"/>
</dbReference>
<keyword evidence="3" id="KW-0698">rRNA processing</keyword>
<dbReference type="OrthoDB" id="2019504at2759"/>
<dbReference type="GO" id="GO:0006364">
    <property type="term" value="P:rRNA processing"/>
    <property type="evidence" value="ECO:0007669"/>
    <property type="project" value="UniProtKB-KW"/>
</dbReference>
<comment type="caution">
    <text evidence="5">The sequence shown here is derived from an EMBL/GenBank/DDBJ whole genome shotgun (WGS) entry which is preliminary data.</text>
</comment>
<dbReference type="Pfam" id="PF05997">
    <property type="entry name" value="Nop52"/>
    <property type="match status" value="1"/>
</dbReference>
<dbReference type="STRING" id="1890683.A0A427YQM5"/>
<keyword evidence="4" id="KW-0539">Nucleus</keyword>
<keyword evidence="6" id="KW-1185">Reference proteome</keyword>
<evidence type="ECO:0000256" key="3">
    <source>
        <dbReference type="ARBA" id="ARBA00022552"/>
    </source>
</evidence>
<evidence type="ECO:0000256" key="1">
    <source>
        <dbReference type="ARBA" id="ARBA00004123"/>
    </source>
</evidence>
<dbReference type="AlphaFoldDB" id="A0A427YQM5"/>
<comment type="similarity">
    <text evidence="2">Belongs to the RRP1 family.</text>
</comment>
<dbReference type="PANTHER" id="PTHR13026">
    <property type="entry name" value="NNP-1 PROTEIN NOVEL NUCLEAR PROTEIN 1 NOP52"/>
    <property type="match status" value="1"/>
</dbReference>